<sequence>MFTKSRFGGSHIEAAKPNVSPSDSSSSIDLQCSCDAFPRAMPHCVRKLLLPGLSTLQDPSPVQPPSLWSDTLPPEDHKWIATTLFRVEAKGKLELRDNLQLWYYPPQPALLYHQTPTPDRFFSHCLLLWMPYKLWKIKTVLQQLDLAHRSELRAILMQKYACDISHSTAV</sequence>
<accession>A0A9Q1IBF0</accession>
<evidence type="ECO:0000313" key="4">
    <source>
        <dbReference type="Proteomes" id="UP001152622"/>
    </source>
</evidence>
<dbReference type="PANTHER" id="PTHR24401:SF29">
    <property type="entry name" value="SI:CH211-243P7.3-RELATED"/>
    <property type="match status" value="1"/>
</dbReference>
<gene>
    <name evidence="3" type="ORF">SKAU_G00389050</name>
</gene>
<dbReference type="EMBL" id="JAINUF010000020">
    <property type="protein sequence ID" value="KAJ8335563.1"/>
    <property type="molecule type" value="Genomic_DNA"/>
</dbReference>
<dbReference type="OrthoDB" id="8901912at2759"/>
<evidence type="ECO:0000313" key="3">
    <source>
        <dbReference type="EMBL" id="KAJ8335563.1"/>
    </source>
</evidence>
<evidence type="ECO:0000256" key="1">
    <source>
        <dbReference type="SAM" id="MobiDB-lite"/>
    </source>
</evidence>
<protein>
    <recommendedName>
        <fullName evidence="2">DUF6729 domain-containing protein</fullName>
    </recommendedName>
</protein>
<dbReference type="PANTHER" id="PTHR24401">
    <property type="entry name" value="SI:CH211-243P7.3-RELATED"/>
    <property type="match status" value="1"/>
</dbReference>
<reference evidence="3" key="1">
    <citation type="journal article" date="2023" name="Science">
        <title>Genome structures resolve the early diversification of teleost fishes.</title>
        <authorList>
            <person name="Parey E."/>
            <person name="Louis A."/>
            <person name="Montfort J."/>
            <person name="Bouchez O."/>
            <person name="Roques C."/>
            <person name="Iampietro C."/>
            <person name="Lluch J."/>
            <person name="Castinel A."/>
            <person name="Donnadieu C."/>
            <person name="Desvignes T."/>
            <person name="Floi Bucao C."/>
            <person name="Jouanno E."/>
            <person name="Wen M."/>
            <person name="Mejri S."/>
            <person name="Dirks R."/>
            <person name="Jansen H."/>
            <person name="Henkel C."/>
            <person name="Chen W.J."/>
            <person name="Zahm M."/>
            <person name="Cabau C."/>
            <person name="Klopp C."/>
            <person name="Thompson A.W."/>
            <person name="Robinson-Rechavi M."/>
            <person name="Braasch I."/>
            <person name="Lecointre G."/>
            <person name="Bobe J."/>
            <person name="Postlethwait J.H."/>
            <person name="Berthelot C."/>
            <person name="Roest Crollius H."/>
            <person name="Guiguen Y."/>
        </authorList>
    </citation>
    <scope>NUCLEOTIDE SEQUENCE</scope>
    <source>
        <strain evidence="3">WJC10195</strain>
    </source>
</reference>
<feature type="domain" description="DUF6729" evidence="2">
    <location>
        <begin position="68"/>
        <end position="138"/>
    </location>
</feature>
<name>A0A9Q1IBF0_SYNKA</name>
<proteinExistence type="predicted"/>
<dbReference type="Pfam" id="PF20499">
    <property type="entry name" value="DUF6729"/>
    <property type="match status" value="1"/>
</dbReference>
<organism evidence="3 4">
    <name type="scientific">Synaphobranchus kaupii</name>
    <name type="common">Kaup's arrowtooth eel</name>
    <dbReference type="NCBI Taxonomy" id="118154"/>
    <lineage>
        <taxon>Eukaryota</taxon>
        <taxon>Metazoa</taxon>
        <taxon>Chordata</taxon>
        <taxon>Craniata</taxon>
        <taxon>Vertebrata</taxon>
        <taxon>Euteleostomi</taxon>
        <taxon>Actinopterygii</taxon>
        <taxon>Neopterygii</taxon>
        <taxon>Teleostei</taxon>
        <taxon>Anguilliformes</taxon>
        <taxon>Synaphobranchidae</taxon>
        <taxon>Synaphobranchus</taxon>
    </lineage>
</organism>
<dbReference type="InterPro" id="IPR046616">
    <property type="entry name" value="DUF6729"/>
</dbReference>
<dbReference type="Proteomes" id="UP001152622">
    <property type="component" value="Chromosome 20"/>
</dbReference>
<dbReference type="AlphaFoldDB" id="A0A9Q1IBF0"/>
<keyword evidence="4" id="KW-1185">Reference proteome</keyword>
<evidence type="ECO:0000259" key="2">
    <source>
        <dbReference type="Pfam" id="PF20499"/>
    </source>
</evidence>
<comment type="caution">
    <text evidence="3">The sequence shown here is derived from an EMBL/GenBank/DDBJ whole genome shotgun (WGS) entry which is preliminary data.</text>
</comment>
<feature type="region of interest" description="Disordered" evidence="1">
    <location>
        <begin position="1"/>
        <end position="26"/>
    </location>
</feature>